<dbReference type="AlphaFoldDB" id="A0A7C5AMQ0"/>
<protein>
    <submittedName>
        <fullName evidence="1">Periplasmic heavy metal sensor</fullName>
    </submittedName>
</protein>
<dbReference type="EMBL" id="DTKJ01000065">
    <property type="protein sequence ID" value="HGZ12486.1"/>
    <property type="molecule type" value="Genomic_DNA"/>
</dbReference>
<reference evidence="1" key="1">
    <citation type="journal article" date="2020" name="mSystems">
        <title>Genome- and Community-Level Interaction Insights into Carbon Utilization and Element Cycling Functions of Hydrothermarchaeota in Hydrothermal Sediment.</title>
        <authorList>
            <person name="Zhou Z."/>
            <person name="Liu Y."/>
            <person name="Xu W."/>
            <person name="Pan J."/>
            <person name="Luo Z.H."/>
            <person name="Li M."/>
        </authorList>
    </citation>
    <scope>NUCLEOTIDE SEQUENCE [LARGE SCALE GENOMIC DNA]</scope>
    <source>
        <strain evidence="1">SpSt-853</strain>
    </source>
</reference>
<dbReference type="Pfam" id="PF13801">
    <property type="entry name" value="Metal_resist"/>
    <property type="match status" value="1"/>
</dbReference>
<dbReference type="InterPro" id="IPR025961">
    <property type="entry name" value="Metal_resist"/>
</dbReference>
<evidence type="ECO:0000313" key="1">
    <source>
        <dbReference type="EMBL" id="HGZ12486.1"/>
    </source>
</evidence>
<gene>
    <name evidence="1" type="ORF">ENW48_09765</name>
</gene>
<proteinExistence type="predicted"/>
<sequence>MAKLLGGGKGEQLRKPSWLPFLLMFSLALNLGSFGTLAYRRLSPESEALRPPPGPSLTLKELCRALALKAAQCRQFQHMISEHQQSRRRILSQLAGKRAEILALLKQEDSYSPEIQDRIRIISIRQGELEEEEVSLLWKWLSRLTAGQRKTLISLLKTRHTYLGPWGKP</sequence>
<accession>A0A7C5AMQ0</accession>
<dbReference type="Gene3D" id="1.20.120.1490">
    <property type="match status" value="1"/>
</dbReference>
<name>A0A7C5AMQ0_9BACT</name>
<comment type="caution">
    <text evidence="1">The sequence shown here is derived from an EMBL/GenBank/DDBJ whole genome shotgun (WGS) entry which is preliminary data.</text>
</comment>
<organism evidence="1">
    <name type="scientific">Desulfobacca acetoxidans</name>
    <dbReference type="NCBI Taxonomy" id="60893"/>
    <lineage>
        <taxon>Bacteria</taxon>
        <taxon>Pseudomonadati</taxon>
        <taxon>Thermodesulfobacteriota</taxon>
        <taxon>Desulfobaccia</taxon>
        <taxon>Desulfobaccales</taxon>
        <taxon>Desulfobaccaceae</taxon>
        <taxon>Desulfobacca</taxon>
    </lineage>
</organism>